<dbReference type="GO" id="GO:0008270">
    <property type="term" value="F:zinc ion binding"/>
    <property type="evidence" value="ECO:0007669"/>
    <property type="project" value="UniProtKB-KW"/>
</dbReference>
<sequence length="132" mass="14330">MADRPRSTGSGWEYTLTGFGEFLEMGRVTFVKPVPSSCICSACGVLPSRIALLPCGHVFCESCKAKLQQEEDCWCPFDGKKFAYCGVHPMTVERRELEQRRVVGSAIGHECAASAANCPGSRITPLNAAAER</sequence>
<evidence type="ECO:0000313" key="6">
    <source>
        <dbReference type="EMBL" id="KAH8031097.1"/>
    </source>
</evidence>
<gene>
    <name evidence="6" type="ORF">HPB51_012817</name>
</gene>
<comment type="caution">
    <text evidence="6">The sequence shown here is derived from an EMBL/GenBank/DDBJ whole genome shotgun (WGS) entry which is preliminary data.</text>
</comment>
<dbReference type="InterPro" id="IPR018957">
    <property type="entry name" value="Znf_C3HC4_RING-type"/>
</dbReference>
<name>A0A9J6EA22_RHIMP</name>
<organism evidence="6 7">
    <name type="scientific">Rhipicephalus microplus</name>
    <name type="common">Cattle tick</name>
    <name type="synonym">Boophilus microplus</name>
    <dbReference type="NCBI Taxonomy" id="6941"/>
    <lineage>
        <taxon>Eukaryota</taxon>
        <taxon>Metazoa</taxon>
        <taxon>Ecdysozoa</taxon>
        <taxon>Arthropoda</taxon>
        <taxon>Chelicerata</taxon>
        <taxon>Arachnida</taxon>
        <taxon>Acari</taxon>
        <taxon>Parasitiformes</taxon>
        <taxon>Ixodida</taxon>
        <taxon>Ixodoidea</taxon>
        <taxon>Ixodidae</taxon>
        <taxon>Rhipicephalinae</taxon>
        <taxon>Rhipicephalus</taxon>
        <taxon>Boophilus</taxon>
    </lineage>
</organism>
<evidence type="ECO:0000313" key="7">
    <source>
        <dbReference type="Proteomes" id="UP000821866"/>
    </source>
</evidence>
<dbReference type="InterPro" id="IPR001841">
    <property type="entry name" value="Znf_RING"/>
</dbReference>
<reference evidence="6" key="1">
    <citation type="journal article" date="2020" name="Cell">
        <title>Large-Scale Comparative Analyses of Tick Genomes Elucidate Their Genetic Diversity and Vector Capacities.</title>
        <authorList>
            <consortium name="Tick Genome and Microbiome Consortium (TIGMIC)"/>
            <person name="Jia N."/>
            <person name="Wang J."/>
            <person name="Shi W."/>
            <person name="Du L."/>
            <person name="Sun Y."/>
            <person name="Zhan W."/>
            <person name="Jiang J.F."/>
            <person name="Wang Q."/>
            <person name="Zhang B."/>
            <person name="Ji P."/>
            <person name="Bell-Sakyi L."/>
            <person name="Cui X.M."/>
            <person name="Yuan T.T."/>
            <person name="Jiang B.G."/>
            <person name="Yang W.F."/>
            <person name="Lam T.T."/>
            <person name="Chang Q.C."/>
            <person name="Ding S.J."/>
            <person name="Wang X.J."/>
            <person name="Zhu J.G."/>
            <person name="Ruan X.D."/>
            <person name="Zhao L."/>
            <person name="Wei J.T."/>
            <person name="Ye R.Z."/>
            <person name="Que T.C."/>
            <person name="Du C.H."/>
            <person name="Zhou Y.H."/>
            <person name="Cheng J.X."/>
            <person name="Dai P.F."/>
            <person name="Guo W.B."/>
            <person name="Han X.H."/>
            <person name="Huang E.J."/>
            <person name="Li L.F."/>
            <person name="Wei W."/>
            <person name="Gao Y.C."/>
            <person name="Liu J.Z."/>
            <person name="Shao H.Z."/>
            <person name="Wang X."/>
            <person name="Wang C.C."/>
            <person name="Yang T.C."/>
            <person name="Huo Q.B."/>
            <person name="Li W."/>
            <person name="Chen H.Y."/>
            <person name="Chen S.E."/>
            <person name="Zhou L.G."/>
            <person name="Ni X.B."/>
            <person name="Tian J.H."/>
            <person name="Sheng Y."/>
            <person name="Liu T."/>
            <person name="Pan Y.S."/>
            <person name="Xia L.Y."/>
            <person name="Li J."/>
            <person name="Zhao F."/>
            <person name="Cao W.C."/>
        </authorList>
    </citation>
    <scope>NUCLEOTIDE SEQUENCE</scope>
    <source>
        <strain evidence="6">Rmic-2018</strain>
    </source>
</reference>
<reference evidence="6" key="2">
    <citation type="submission" date="2021-09" db="EMBL/GenBank/DDBJ databases">
        <authorList>
            <person name="Jia N."/>
            <person name="Wang J."/>
            <person name="Shi W."/>
            <person name="Du L."/>
            <person name="Sun Y."/>
            <person name="Zhan W."/>
            <person name="Jiang J."/>
            <person name="Wang Q."/>
            <person name="Zhang B."/>
            <person name="Ji P."/>
            <person name="Sakyi L.B."/>
            <person name="Cui X."/>
            <person name="Yuan T."/>
            <person name="Jiang B."/>
            <person name="Yang W."/>
            <person name="Lam T.T.-Y."/>
            <person name="Chang Q."/>
            <person name="Ding S."/>
            <person name="Wang X."/>
            <person name="Zhu J."/>
            <person name="Ruan X."/>
            <person name="Zhao L."/>
            <person name="Wei J."/>
            <person name="Que T."/>
            <person name="Du C."/>
            <person name="Cheng J."/>
            <person name="Dai P."/>
            <person name="Han X."/>
            <person name="Huang E."/>
            <person name="Gao Y."/>
            <person name="Liu J."/>
            <person name="Shao H."/>
            <person name="Ye R."/>
            <person name="Li L."/>
            <person name="Wei W."/>
            <person name="Wang X."/>
            <person name="Wang C."/>
            <person name="Huo Q."/>
            <person name="Li W."/>
            <person name="Guo W."/>
            <person name="Chen H."/>
            <person name="Chen S."/>
            <person name="Zhou L."/>
            <person name="Zhou L."/>
            <person name="Ni X."/>
            <person name="Tian J."/>
            <person name="Zhou Y."/>
            <person name="Sheng Y."/>
            <person name="Liu T."/>
            <person name="Pan Y."/>
            <person name="Xia L."/>
            <person name="Li J."/>
            <person name="Zhao F."/>
            <person name="Cao W."/>
        </authorList>
    </citation>
    <scope>NUCLEOTIDE SEQUENCE</scope>
    <source>
        <strain evidence="6">Rmic-2018</strain>
        <tissue evidence="6">Larvae</tissue>
    </source>
</reference>
<dbReference type="Proteomes" id="UP000821866">
    <property type="component" value="Chromosome 3"/>
</dbReference>
<dbReference type="CDD" id="cd16449">
    <property type="entry name" value="RING-HC"/>
    <property type="match status" value="1"/>
</dbReference>
<dbReference type="VEuPathDB" id="VectorBase:LOC119183195"/>
<dbReference type="AlphaFoldDB" id="A0A9J6EA22"/>
<dbReference type="InterPro" id="IPR013083">
    <property type="entry name" value="Znf_RING/FYVE/PHD"/>
</dbReference>
<evidence type="ECO:0000256" key="2">
    <source>
        <dbReference type="ARBA" id="ARBA00022771"/>
    </source>
</evidence>
<evidence type="ECO:0000256" key="3">
    <source>
        <dbReference type="ARBA" id="ARBA00022833"/>
    </source>
</evidence>
<evidence type="ECO:0000256" key="4">
    <source>
        <dbReference type="PROSITE-ProRule" id="PRU00175"/>
    </source>
</evidence>
<dbReference type="Gene3D" id="3.30.40.10">
    <property type="entry name" value="Zinc/RING finger domain, C3HC4 (zinc finger)"/>
    <property type="match status" value="1"/>
</dbReference>
<keyword evidence="2 4" id="KW-0863">Zinc-finger</keyword>
<accession>A0A9J6EA22</accession>
<evidence type="ECO:0000256" key="1">
    <source>
        <dbReference type="ARBA" id="ARBA00022723"/>
    </source>
</evidence>
<dbReference type="SUPFAM" id="SSF57850">
    <property type="entry name" value="RING/U-box"/>
    <property type="match status" value="1"/>
</dbReference>
<keyword evidence="3" id="KW-0862">Zinc</keyword>
<proteinExistence type="predicted"/>
<protein>
    <recommendedName>
        <fullName evidence="5">RING-type domain-containing protein</fullName>
    </recommendedName>
</protein>
<feature type="domain" description="RING-type" evidence="5">
    <location>
        <begin position="40"/>
        <end position="78"/>
    </location>
</feature>
<keyword evidence="1" id="KW-0479">Metal-binding</keyword>
<keyword evidence="7" id="KW-1185">Reference proteome</keyword>
<evidence type="ECO:0000259" key="5">
    <source>
        <dbReference type="PROSITE" id="PS50089"/>
    </source>
</evidence>
<dbReference type="EMBL" id="JABSTU010000005">
    <property type="protein sequence ID" value="KAH8031097.1"/>
    <property type="molecule type" value="Genomic_DNA"/>
</dbReference>
<dbReference type="Pfam" id="PF00097">
    <property type="entry name" value="zf-C3HC4"/>
    <property type="match status" value="1"/>
</dbReference>
<dbReference type="PROSITE" id="PS50089">
    <property type="entry name" value="ZF_RING_2"/>
    <property type="match status" value="1"/>
</dbReference>